<evidence type="ECO:0000256" key="2">
    <source>
        <dbReference type="SAM" id="SignalP"/>
    </source>
</evidence>
<protein>
    <recommendedName>
        <fullName evidence="5">DUF1104 domain-containing protein</fullName>
    </recommendedName>
</protein>
<dbReference type="OrthoDB" id="5340094at2"/>
<dbReference type="InterPro" id="IPR009488">
    <property type="entry name" value="DUF1104"/>
</dbReference>
<dbReference type="Gene3D" id="1.20.120.1430">
    <property type="entry name" value="HP0721 helical bundle"/>
    <property type="match status" value="1"/>
</dbReference>
<dbReference type="KEGG" id="suls:Sdiek1_0133"/>
<dbReference type="EMBL" id="CP021416">
    <property type="protein sequence ID" value="ARU47316.1"/>
    <property type="molecule type" value="Genomic_DNA"/>
</dbReference>
<evidence type="ECO:0000256" key="1">
    <source>
        <dbReference type="SAM" id="MobiDB-lite"/>
    </source>
</evidence>
<dbReference type="InterPro" id="IPR038310">
    <property type="entry name" value="DUF1104_sf"/>
</dbReference>
<gene>
    <name evidence="3" type="ORF">Sdiek1_0133</name>
</gene>
<dbReference type="AlphaFoldDB" id="A0A1Y0HIA8"/>
<sequence>MKKALFCCLILMSLLFAKTDFSEMSTEELIALIGYVDQKAEEHFYQELDKRVPTMSEEEKALYEEDKKRRDNAQN</sequence>
<feature type="signal peptide" evidence="2">
    <location>
        <begin position="1"/>
        <end position="17"/>
    </location>
</feature>
<evidence type="ECO:0000313" key="4">
    <source>
        <dbReference type="Proteomes" id="UP000196005"/>
    </source>
</evidence>
<name>A0A1Y0HIA8_9BACT</name>
<feature type="chain" id="PRO_5010999110" description="DUF1104 domain-containing protein" evidence="2">
    <location>
        <begin position="18"/>
        <end position="75"/>
    </location>
</feature>
<evidence type="ECO:0008006" key="5">
    <source>
        <dbReference type="Google" id="ProtNLM"/>
    </source>
</evidence>
<dbReference type="Pfam" id="PF06518">
    <property type="entry name" value="DUF1104"/>
    <property type="match status" value="1"/>
</dbReference>
<dbReference type="RefSeq" id="WP_087437430.1">
    <property type="nucleotide sequence ID" value="NZ_CP021416.1"/>
</dbReference>
<organism evidence="3 4">
    <name type="scientific">Sulfurospirillum diekertiae</name>
    <dbReference type="NCBI Taxonomy" id="1854492"/>
    <lineage>
        <taxon>Bacteria</taxon>
        <taxon>Pseudomonadati</taxon>
        <taxon>Campylobacterota</taxon>
        <taxon>Epsilonproteobacteria</taxon>
        <taxon>Campylobacterales</taxon>
        <taxon>Sulfurospirillaceae</taxon>
        <taxon>Sulfurospirillum</taxon>
    </lineage>
</organism>
<keyword evidence="4" id="KW-1185">Reference proteome</keyword>
<dbReference type="Proteomes" id="UP000196005">
    <property type="component" value="Chromosome"/>
</dbReference>
<proteinExistence type="predicted"/>
<reference evidence="4" key="1">
    <citation type="submission" date="2017-05" db="EMBL/GenBank/DDBJ databases">
        <title>Dechlorination kinetics govern the competition between two new strains of the genus Sulfurospirillum.</title>
        <authorList>
            <person name="Buttet G.F."/>
            <person name="Murray A.M."/>
            <person name="Goris T."/>
            <person name="Burion M."/>
            <person name="Lin B."/>
            <person name="Rolle M."/>
            <person name="Maillard J."/>
        </authorList>
    </citation>
    <scope>NUCLEOTIDE SEQUENCE [LARGE SCALE GENOMIC DNA]</scope>
    <source>
        <strain evidence="4">SL2-1</strain>
    </source>
</reference>
<keyword evidence="2" id="KW-0732">Signal</keyword>
<feature type="region of interest" description="Disordered" evidence="1">
    <location>
        <begin position="56"/>
        <end position="75"/>
    </location>
</feature>
<accession>A0A1Y0HIA8</accession>
<evidence type="ECO:0000313" key="3">
    <source>
        <dbReference type="EMBL" id="ARU47316.1"/>
    </source>
</evidence>